<organism evidence="2 3">
    <name type="scientific">Flavobacterium laiguense</name>
    <dbReference type="NCBI Taxonomy" id="2169409"/>
    <lineage>
        <taxon>Bacteria</taxon>
        <taxon>Pseudomonadati</taxon>
        <taxon>Bacteroidota</taxon>
        <taxon>Flavobacteriia</taxon>
        <taxon>Flavobacteriales</taxon>
        <taxon>Flavobacteriaceae</taxon>
        <taxon>Flavobacterium</taxon>
    </lineage>
</organism>
<evidence type="ECO:0000259" key="1">
    <source>
        <dbReference type="SMART" id="SM00471"/>
    </source>
</evidence>
<accession>A0A2U1JVC3</accession>
<gene>
    <name evidence="2" type="ORF">DB891_09485</name>
</gene>
<proteinExistence type="predicted"/>
<reference evidence="2 3" key="1">
    <citation type="submission" date="2018-04" db="EMBL/GenBank/DDBJ databases">
        <title>Flavobacterium sp. nov., isolated from glacier ice.</title>
        <authorList>
            <person name="Liu Q."/>
            <person name="Xin Y.-H."/>
        </authorList>
    </citation>
    <scope>NUCLEOTIDE SEQUENCE [LARGE SCALE GENOMIC DNA]</scope>
    <source>
        <strain evidence="2 3">LB2P30</strain>
    </source>
</reference>
<keyword evidence="3" id="KW-1185">Reference proteome</keyword>
<dbReference type="EMBL" id="QCZH01000008">
    <property type="protein sequence ID" value="PWA09161.1"/>
    <property type="molecule type" value="Genomic_DNA"/>
</dbReference>
<protein>
    <submittedName>
        <fullName evidence="2">HD family phosphohydrolase</fullName>
    </submittedName>
</protein>
<keyword evidence="2" id="KW-0378">Hydrolase</keyword>
<dbReference type="RefSeq" id="WP_116762895.1">
    <property type="nucleotide sequence ID" value="NZ_QCZH01000008.1"/>
</dbReference>
<evidence type="ECO:0000313" key="3">
    <source>
        <dbReference type="Proteomes" id="UP000245618"/>
    </source>
</evidence>
<dbReference type="GO" id="GO:0016787">
    <property type="term" value="F:hydrolase activity"/>
    <property type="evidence" value="ECO:0007669"/>
    <property type="project" value="UniProtKB-KW"/>
</dbReference>
<dbReference type="SMART" id="SM00471">
    <property type="entry name" value="HDc"/>
    <property type="match status" value="1"/>
</dbReference>
<dbReference type="Pfam" id="PF01966">
    <property type="entry name" value="HD"/>
    <property type="match status" value="1"/>
</dbReference>
<dbReference type="AlphaFoldDB" id="A0A2U1JVC3"/>
<dbReference type="Proteomes" id="UP000245618">
    <property type="component" value="Unassembled WGS sequence"/>
</dbReference>
<name>A0A2U1JVC3_9FLAO</name>
<dbReference type="CDD" id="cd00077">
    <property type="entry name" value="HDc"/>
    <property type="match status" value="1"/>
</dbReference>
<dbReference type="InterPro" id="IPR006674">
    <property type="entry name" value="HD_domain"/>
</dbReference>
<comment type="caution">
    <text evidence="2">The sequence shown here is derived from an EMBL/GenBank/DDBJ whole genome shotgun (WGS) entry which is preliminary data.</text>
</comment>
<dbReference type="OrthoDB" id="5728337at2"/>
<dbReference type="SUPFAM" id="SSF109604">
    <property type="entry name" value="HD-domain/PDEase-like"/>
    <property type="match status" value="1"/>
</dbReference>
<evidence type="ECO:0000313" key="2">
    <source>
        <dbReference type="EMBL" id="PWA09161.1"/>
    </source>
</evidence>
<feature type="domain" description="HD/PDEase" evidence="1">
    <location>
        <begin position="23"/>
        <end position="137"/>
    </location>
</feature>
<dbReference type="InterPro" id="IPR003607">
    <property type="entry name" value="HD/PDEase_dom"/>
</dbReference>
<sequence>MKNWDLLCHTIIGVLIEKLAPFLTYHDWKHTEHVIKMAEYIAQQEQTPEDDILLIKTAALFHDAGFINSPSEGHEDESIRMAKIKLPEFGYTKHEIEIISGMIQATSIPQNPKTKLECILADADLEYLGTDCFKYMTNRLFQEMKYINPDLSVEEWNEIQIHFLQSHSYHTPYCIQNRTPEKEKNLELLIQQRNSSGKL</sequence>
<dbReference type="Gene3D" id="1.10.3210.10">
    <property type="entry name" value="Hypothetical protein af1432"/>
    <property type="match status" value="1"/>
</dbReference>